<name>Q50EI4_LIMRT</name>
<proteinExistence type="inferred from homology"/>
<evidence type="ECO:0000256" key="1">
    <source>
        <dbReference type="PIRNR" id="PIRNR036409"/>
    </source>
</evidence>
<dbReference type="InterPro" id="IPR027417">
    <property type="entry name" value="P-loop_NTPase"/>
</dbReference>
<dbReference type="AlphaFoldDB" id="Q50EI4"/>
<reference evidence="2" key="2">
    <citation type="journal article" date="2007" name="J. Biol. Chem.">
        <title>Structural characterization of the active site of the PduO-type ATP:Co(I)rrinoid adenosyltransferase from Lactobacillus reuteri.</title>
        <authorList>
            <person name="St Maurice M."/>
            <person name="Mera P.E."/>
            <person name="Taranto M.P."/>
            <person name="Sesma F."/>
            <person name="Escalante-Semerena J.C."/>
            <person name="Rayment I."/>
        </authorList>
    </citation>
    <scope>NUCLEOTIDE SEQUENCE</scope>
    <source>
        <strain evidence="2">CRL1098</strain>
    </source>
</reference>
<dbReference type="SUPFAM" id="SSF52540">
    <property type="entry name" value="P-loop containing nucleoside triphosphate hydrolases"/>
    <property type="match status" value="1"/>
</dbReference>
<dbReference type="PANTHER" id="PTHR40453:SF1">
    <property type="entry name" value="PROTEIN YOEF"/>
    <property type="match status" value="1"/>
</dbReference>
<dbReference type="InterPro" id="IPR012381">
    <property type="entry name" value="EutP_PduV"/>
</dbReference>
<organism evidence="2">
    <name type="scientific">Limosilactobacillus reuteri</name>
    <name type="common">Lactobacillus reuteri</name>
    <dbReference type="NCBI Taxonomy" id="1598"/>
    <lineage>
        <taxon>Bacteria</taxon>
        <taxon>Bacillati</taxon>
        <taxon>Bacillota</taxon>
        <taxon>Bacilli</taxon>
        <taxon>Lactobacillales</taxon>
        <taxon>Lactobacillaceae</taxon>
        <taxon>Limosilactobacillus</taxon>
    </lineage>
</organism>
<dbReference type="Pfam" id="PF10662">
    <property type="entry name" value="PduV-EutP"/>
    <property type="match status" value="1"/>
</dbReference>
<sequence>MKRTMFIGAIACGKTTLTQRLENQQIKYNKTQAIEFSSNIIDTPGEYMEHHNMMSTLRVTSMDADIVVLLQSAVDKRLVFPAGFCSMFSKPTLGVVTKIDLVKDPADIEYSKNLLLSAGVKKVIPVSAVENINIDKLILISIN</sequence>
<keyword evidence="1" id="KW-0547">Nucleotide-binding</keyword>
<evidence type="ECO:0000313" key="2">
    <source>
        <dbReference type="EMBL" id="AAX14511.1"/>
    </source>
</evidence>
<dbReference type="PIRSF" id="PIRSF036409">
    <property type="entry name" value="EutP_PduV"/>
    <property type="match status" value="1"/>
</dbReference>
<dbReference type="Gene3D" id="3.40.50.300">
    <property type="entry name" value="P-loop containing nucleotide triphosphate hydrolases"/>
    <property type="match status" value="1"/>
</dbReference>
<comment type="similarity">
    <text evidence="1">Belongs to the EutP/PduV family.</text>
</comment>
<dbReference type="EMBL" id="AY780645">
    <property type="protein sequence ID" value="AAX14511.1"/>
    <property type="molecule type" value="Genomic_DNA"/>
</dbReference>
<dbReference type="NCBIfam" id="TIGR02528">
    <property type="entry name" value="EutP"/>
    <property type="match status" value="1"/>
</dbReference>
<dbReference type="PANTHER" id="PTHR40453">
    <property type="entry name" value="PROTEIN YOEF"/>
    <property type="match status" value="1"/>
</dbReference>
<dbReference type="CDD" id="cd00882">
    <property type="entry name" value="Ras_like_GTPase"/>
    <property type="match status" value="1"/>
</dbReference>
<reference evidence="2" key="1">
    <citation type="submission" date="2004-10" db="EMBL/GenBank/DDBJ databases">
        <authorList>
            <person name="Vera J.L."/>
            <person name="Santos F."/>
            <person name="Sesma F.J.M."/>
            <person name="Font de Valdez G."/>
            <person name="Hugenholtz J."/>
        </authorList>
    </citation>
    <scope>NUCLEOTIDE SEQUENCE</scope>
    <source>
        <strain evidence="2">CRL1098</strain>
    </source>
</reference>
<dbReference type="GO" id="GO:0006576">
    <property type="term" value="P:biogenic amine metabolic process"/>
    <property type="evidence" value="ECO:0007669"/>
    <property type="project" value="InterPro"/>
</dbReference>
<dbReference type="GO" id="GO:0005524">
    <property type="term" value="F:ATP binding"/>
    <property type="evidence" value="ECO:0007669"/>
    <property type="project" value="UniProtKB-UniRule"/>
</dbReference>
<accession>Q50EI4</accession>
<protein>
    <submittedName>
        <fullName evidence="2">Propanediol utilization-like protein</fullName>
    </submittedName>
</protein>
<gene>
    <name evidence="2" type="primary">pduV</name>
</gene>